<sequence length="852" mass="93608">MFGAKIRNWVETHFVRHRKKRSKEAKGKAAANKSSPSTDPGPSTEAGPSSSSVHSALSGGGGGGTTQPTKRVTLVSPTLSCKFSYAAATDDTSCESPKRPTLHAAINNNNKLGARYSSYLSSPESAYSTGYSTDATSPYEPSIDATLSPEYYINIRTGTRYFQSVDVDLRRRNETLKTFGSGQIGQRVDPNSKREDCKRGSGVRSVGATPPQPPPRKSSIPESIFAQTERASPIKQVGVQQQQQQQFCNSPRQRCRIRTNPWLSSSAVSVAPVQEQQPVVPLTPLNEDVSTAATVGSWHVADSTTTCDEESCDDDVFSKEKPVRRRTVAAGKKKKRRGSFSSDSTLLSTPSISRCSSAEEEDATLNELGRFDESYTYDKETDILSDSDATDCEVDTSRTLNTEQESTTSNTICDTELDFIDVGDQCFDPVAAQGPPAQGHCTYHLSCDQAEFRHLSNSAASSKMKRASQKRRVVAAERPQSPSVPRPRAVESPSLRARNSPCLRNKRVESRESLRGRAVDSPTLRIRMMAEKRLESGNSTPVAKRRSTSGSNSSTPQAVRHVPFARCESGGSTPVRRAPADLPLKQQQKVLAAEYSESERKLIEADKEADRKYRQLIKEAESLLVHMRNSTVHQEVELETPTVEAKPFPQQQHSRPDPGRLSIKIQKGAAPAYPSVTVTTPSGGPPRALVTFRSVDLNSPVASEAPYCPQSEPVKRKVYTSAALQRLQDHFKLTEMDESSDSSPPEQDDSQDASKKDESVSEYGSQEERRKRRQEARNQYKLAVARRNNVLSILEELKLDLQVQSARLHDTYRSTNDLRSPCVADVTPSPNKATGGALNIFSPIRRAAKNCH</sequence>
<evidence type="ECO:0000313" key="2">
    <source>
        <dbReference type="EMBL" id="CAB3387783.1"/>
    </source>
</evidence>
<comment type="caution">
    <text evidence="2">The sequence shown here is derived from an EMBL/GenBank/DDBJ whole genome shotgun (WGS) entry which is preliminary data.</text>
</comment>
<dbReference type="EMBL" id="CADEPI010000623">
    <property type="protein sequence ID" value="CAB3387783.1"/>
    <property type="molecule type" value="Genomic_DNA"/>
</dbReference>
<proteinExistence type="predicted"/>
<feature type="region of interest" description="Disordered" evidence="1">
    <location>
        <begin position="457"/>
        <end position="516"/>
    </location>
</feature>
<reference evidence="2 3" key="1">
    <citation type="submission" date="2020-04" db="EMBL/GenBank/DDBJ databases">
        <authorList>
            <person name="Alioto T."/>
            <person name="Alioto T."/>
            <person name="Gomez Garrido J."/>
        </authorList>
    </citation>
    <scope>NUCLEOTIDE SEQUENCE [LARGE SCALE GENOMIC DNA]</scope>
</reference>
<evidence type="ECO:0000256" key="1">
    <source>
        <dbReference type="SAM" id="MobiDB-lite"/>
    </source>
</evidence>
<feature type="compositionally biased region" description="Acidic residues" evidence="1">
    <location>
        <begin position="736"/>
        <end position="751"/>
    </location>
</feature>
<organism evidence="2 3">
    <name type="scientific">Cloeon dipterum</name>
    <dbReference type="NCBI Taxonomy" id="197152"/>
    <lineage>
        <taxon>Eukaryota</taxon>
        <taxon>Metazoa</taxon>
        <taxon>Ecdysozoa</taxon>
        <taxon>Arthropoda</taxon>
        <taxon>Hexapoda</taxon>
        <taxon>Insecta</taxon>
        <taxon>Pterygota</taxon>
        <taxon>Palaeoptera</taxon>
        <taxon>Ephemeroptera</taxon>
        <taxon>Pisciforma</taxon>
        <taxon>Baetidae</taxon>
        <taxon>Cloeon</taxon>
    </lineage>
</organism>
<feature type="compositionally biased region" description="Basic and acidic residues" evidence="1">
    <location>
        <begin position="190"/>
        <end position="199"/>
    </location>
</feature>
<feature type="region of interest" description="Disordered" evidence="1">
    <location>
        <begin position="324"/>
        <end position="360"/>
    </location>
</feature>
<feature type="compositionally biased region" description="Basic residues" evidence="1">
    <location>
        <begin position="324"/>
        <end position="338"/>
    </location>
</feature>
<dbReference type="Proteomes" id="UP000494165">
    <property type="component" value="Unassembled WGS sequence"/>
</dbReference>
<feature type="region of interest" description="Disordered" evidence="1">
    <location>
        <begin position="14"/>
        <end position="70"/>
    </location>
</feature>
<feature type="compositionally biased region" description="Polar residues" evidence="1">
    <location>
        <begin position="339"/>
        <end position="356"/>
    </location>
</feature>
<feature type="region of interest" description="Disordered" evidence="1">
    <location>
        <begin position="387"/>
        <end position="408"/>
    </location>
</feature>
<feature type="region of interest" description="Disordered" evidence="1">
    <location>
        <begin position="735"/>
        <end position="776"/>
    </location>
</feature>
<feature type="region of interest" description="Disordered" evidence="1">
    <location>
        <begin position="180"/>
        <end position="220"/>
    </location>
</feature>
<feature type="compositionally biased region" description="Basic residues" evidence="1">
    <location>
        <begin position="463"/>
        <end position="473"/>
    </location>
</feature>
<gene>
    <name evidence="2" type="ORF">CLODIP_2_CD07100</name>
</gene>
<evidence type="ECO:0000313" key="3">
    <source>
        <dbReference type="Proteomes" id="UP000494165"/>
    </source>
</evidence>
<protein>
    <submittedName>
        <fullName evidence="2">Uncharacterized protein</fullName>
    </submittedName>
</protein>
<feature type="compositionally biased region" description="Polar residues" evidence="1">
    <location>
        <begin position="397"/>
        <end position="408"/>
    </location>
</feature>
<feature type="compositionally biased region" description="Low complexity" evidence="1">
    <location>
        <begin position="47"/>
        <end position="57"/>
    </location>
</feature>
<feature type="compositionally biased region" description="Basic and acidic residues" evidence="1">
    <location>
        <begin position="506"/>
        <end position="516"/>
    </location>
</feature>
<feature type="compositionally biased region" description="Polar residues" evidence="1">
    <location>
        <begin position="32"/>
        <end position="41"/>
    </location>
</feature>
<feature type="region of interest" description="Disordered" evidence="1">
    <location>
        <begin position="531"/>
        <end position="558"/>
    </location>
</feature>
<name>A0A8S1E4E8_9INSE</name>
<dbReference type="AlphaFoldDB" id="A0A8S1E4E8"/>
<dbReference type="OrthoDB" id="6367309at2759"/>
<feature type="compositionally biased region" description="Polar residues" evidence="1">
    <location>
        <begin position="548"/>
        <end position="557"/>
    </location>
</feature>
<feature type="region of interest" description="Disordered" evidence="1">
    <location>
        <begin position="639"/>
        <end position="660"/>
    </location>
</feature>
<accession>A0A8S1E4E8</accession>
<keyword evidence="3" id="KW-1185">Reference proteome</keyword>